<protein>
    <submittedName>
        <fullName evidence="1">Uncharacterized protein</fullName>
    </submittedName>
</protein>
<evidence type="ECO:0000313" key="1">
    <source>
        <dbReference type="EMBL" id="JAH63250.1"/>
    </source>
</evidence>
<dbReference type="EMBL" id="GBXM01049267">
    <property type="protein sequence ID" value="JAH59310.1"/>
    <property type="molecule type" value="Transcribed_RNA"/>
</dbReference>
<dbReference type="EMBL" id="GBXM01045327">
    <property type="protein sequence ID" value="JAH63250.1"/>
    <property type="molecule type" value="Transcribed_RNA"/>
</dbReference>
<organism evidence="1">
    <name type="scientific">Anguilla anguilla</name>
    <name type="common">European freshwater eel</name>
    <name type="synonym">Muraena anguilla</name>
    <dbReference type="NCBI Taxonomy" id="7936"/>
    <lineage>
        <taxon>Eukaryota</taxon>
        <taxon>Metazoa</taxon>
        <taxon>Chordata</taxon>
        <taxon>Craniata</taxon>
        <taxon>Vertebrata</taxon>
        <taxon>Euteleostomi</taxon>
        <taxon>Actinopterygii</taxon>
        <taxon>Neopterygii</taxon>
        <taxon>Teleostei</taxon>
        <taxon>Anguilliformes</taxon>
        <taxon>Anguillidae</taxon>
        <taxon>Anguilla</taxon>
    </lineage>
</organism>
<sequence>MHVAIISSYRQCVVLSCTTVVMCYSMSRCYSCNYNFIISQ</sequence>
<dbReference type="AlphaFoldDB" id="A0A0E9UDG4"/>
<reference evidence="1" key="1">
    <citation type="submission" date="2014-11" db="EMBL/GenBank/DDBJ databases">
        <authorList>
            <person name="Amaro Gonzalez C."/>
        </authorList>
    </citation>
    <scope>NUCLEOTIDE SEQUENCE</scope>
</reference>
<name>A0A0E9UDG4_ANGAN</name>
<proteinExistence type="predicted"/>
<reference evidence="1" key="2">
    <citation type="journal article" date="2015" name="Fish Shellfish Immunol.">
        <title>Early steps in the European eel (Anguilla anguilla)-Vibrio vulnificus interaction in the gills: Role of the RtxA13 toxin.</title>
        <authorList>
            <person name="Callol A."/>
            <person name="Pajuelo D."/>
            <person name="Ebbesson L."/>
            <person name="Teles M."/>
            <person name="MacKenzie S."/>
            <person name="Amaro C."/>
        </authorList>
    </citation>
    <scope>NUCLEOTIDE SEQUENCE</scope>
</reference>
<accession>A0A0E9UDG4</accession>